<dbReference type="Pfam" id="PF09388">
    <property type="entry name" value="SpoOE-like"/>
    <property type="match status" value="1"/>
</dbReference>
<evidence type="ECO:0000313" key="2">
    <source>
        <dbReference type="Proteomes" id="UP001185028"/>
    </source>
</evidence>
<name>A0ABU1IW44_9BACL</name>
<dbReference type="SUPFAM" id="SSF140500">
    <property type="entry name" value="BAS1536-like"/>
    <property type="match status" value="1"/>
</dbReference>
<dbReference type="InterPro" id="IPR036638">
    <property type="entry name" value="HLH_DNA-bd_sf"/>
</dbReference>
<dbReference type="Proteomes" id="UP001185028">
    <property type="component" value="Unassembled WGS sequence"/>
</dbReference>
<dbReference type="Gene3D" id="4.10.280.10">
    <property type="entry name" value="Helix-loop-helix DNA-binding domain"/>
    <property type="match status" value="1"/>
</dbReference>
<dbReference type="EMBL" id="JAVDQH010000004">
    <property type="protein sequence ID" value="MDR6243482.1"/>
    <property type="molecule type" value="Genomic_DNA"/>
</dbReference>
<dbReference type="InterPro" id="IPR037208">
    <property type="entry name" value="Spo0E-like_sf"/>
</dbReference>
<keyword evidence="2" id="KW-1185">Reference proteome</keyword>
<evidence type="ECO:0008006" key="3">
    <source>
        <dbReference type="Google" id="ProtNLM"/>
    </source>
</evidence>
<protein>
    <recommendedName>
        <fullName evidence="3">Aspartyl-phosphate phosphatase Spo0E family protein</fullName>
    </recommendedName>
</protein>
<proteinExistence type="predicted"/>
<reference evidence="1 2" key="1">
    <citation type="submission" date="2023-07" db="EMBL/GenBank/DDBJ databases">
        <title>Genomic Encyclopedia of Type Strains, Phase IV (KMG-IV): sequencing the most valuable type-strain genomes for metagenomic binning, comparative biology and taxonomic classification.</title>
        <authorList>
            <person name="Goeker M."/>
        </authorList>
    </citation>
    <scope>NUCLEOTIDE SEQUENCE [LARGE SCALE GENOMIC DNA]</scope>
    <source>
        <strain evidence="1 2">DSM 22170</strain>
    </source>
</reference>
<organism evidence="1 2">
    <name type="scientific">Paenibacillus hunanensis</name>
    <dbReference type="NCBI Taxonomy" id="539262"/>
    <lineage>
        <taxon>Bacteria</taxon>
        <taxon>Bacillati</taxon>
        <taxon>Bacillota</taxon>
        <taxon>Bacilli</taxon>
        <taxon>Bacillales</taxon>
        <taxon>Paenibacillaceae</taxon>
        <taxon>Paenibacillus</taxon>
    </lineage>
</organism>
<accession>A0ABU1IW44</accession>
<comment type="caution">
    <text evidence="1">The sequence shown here is derived from an EMBL/GenBank/DDBJ whole genome shotgun (WGS) entry which is preliminary data.</text>
</comment>
<dbReference type="RefSeq" id="WP_188773667.1">
    <property type="nucleotide sequence ID" value="NZ_BMMB01000001.1"/>
</dbReference>
<evidence type="ECO:0000313" key="1">
    <source>
        <dbReference type="EMBL" id="MDR6243482.1"/>
    </source>
</evidence>
<dbReference type="InterPro" id="IPR018540">
    <property type="entry name" value="Spo0E-like"/>
</dbReference>
<sequence length="56" mass="6551">MLLGLKEIEEEIEDVRNQMHGLAELKGFLDPLVIEKSQELDQLLNRYHFQKVNTLA</sequence>
<gene>
    <name evidence="1" type="ORF">JOC58_001369</name>
</gene>